<keyword evidence="4" id="KW-0547">Nucleotide-binding</keyword>
<organism evidence="12">
    <name type="scientific">metagenome</name>
    <dbReference type="NCBI Taxonomy" id="256318"/>
    <lineage>
        <taxon>unclassified sequences</taxon>
        <taxon>metagenomes</taxon>
    </lineage>
</organism>
<accession>A0A380TE53</accession>
<evidence type="ECO:0000256" key="5">
    <source>
        <dbReference type="ARBA" id="ARBA00022801"/>
    </source>
</evidence>
<dbReference type="EMBL" id="UIDG01000201">
    <property type="protein sequence ID" value="SUS06418.1"/>
    <property type="molecule type" value="Genomic_DNA"/>
</dbReference>
<comment type="similarity">
    <text evidence="1">In the N-terminal section; belongs to the CRISPR-associated nuclease Cas3-HD family.</text>
</comment>
<feature type="region of interest" description="Disordered" evidence="9">
    <location>
        <begin position="613"/>
        <end position="633"/>
    </location>
</feature>
<dbReference type="SUPFAM" id="SSF109604">
    <property type="entry name" value="HD-domain/PDEase-like"/>
    <property type="match status" value="1"/>
</dbReference>
<dbReference type="SMART" id="SM00490">
    <property type="entry name" value="HELICc"/>
    <property type="match status" value="1"/>
</dbReference>
<evidence type="ECO:0000256" key="6">
    <source>
        <dbReference type="ARBA" id="ARBA00022806"/>
    </source>
</evidence>
<reference evidence="12" key="1">
    <citation type="submission" date="2018-07" db="EMBL/GenBank/DDBJ databases">
        <authorList>
            <person name="Quirk P.G."/>
            <person name="Krulwich T.A."/>
        </authorList>
    </citation>
    <scope>NUCLEOTIDE SEQUENCE</scope>
</reference>
<dbReference type="InterPro" id="IPR014001">
    <property type="entry name" value="Helicase_ATP-bd"/>
</dbReference>
<dbReference type="InterPro" id="IPR038257">
    <property type="entry name" value="CRISPR-assoc_Cas3_HD_sf"/>
</dbReference>
<dbReference type="Pfam" id="PF00270">
    <property type="entry name" value="DEAD"/>
    <property type="match status" value="1"/>
</dbReference>
<evidence type="ECO:0000256" key="4">
    <source>
        <dbReference type="ARBA" id="ARBA00022741"/>
    </source>
</evidence>
<dbReference type="GO" id="GO:0016787">
    <property type="term" value="F:hydrolase activity"/>
    <property type="evidence" value="ECO:0007669"/>
    <property type="project" value="UniProtKB-KW"/>
</dbReference>
<dbReference type="Gene3D" id="1.10.3210.30">
    <property type="match status" value="1"/>
</dbReference>
<dbReference type="GO" id="GO:0003676">
    <property type="term" value="F:nucleic acid binding"/>
    <property type="evidence" value="ECO:0007669"/>
    <property type="project" value="InterPro"/>
</dbReference>
<dbReference type="InterPro" id="IPR001650">
    <property type="entry name" value="Helicase_C-like"/>
</dbReference>
<dbReference type="InterPro" id="IPR027417">
    <property type="entry name" value="P-loop_NTPase"/>
</dbReference>
<keyword evidence="5" id="KW-0378">Hydrolase</keyword>
<dbReference type="InterPro" id="IPR006483">
    <property type="entry name" value="CRISPR-assoc_Cas3_HD"/>
</dbReference>
<evidence type="ECO:0000256" key="7">
    <source>
        <dbReference type="ARBA" id="ARBA00022840"/>
    </source>
</evidence>
<keyword evidence="6 12" id="KW-0347">Helicase</keyword>
<dbReference type="Pfam" id="PF22590">
    <property type="entry name" value="Cas3-like_C_2"/>
    <property type="match status" value="1"/>
</dbReference>
<protein>
    <submittedName>
        <fullName evidence="12">DEAD/DEAH box helicase</fullName>
    </submittedName>
</protein>
<dbReference type="AlphaFoldDB" id="A0A380TE53"/>
<dbReference type="PROSITE" id="PS51643">
    <property type="entry name" value="HD_CAS3"/>
    <property type="match status" value="1"/>
</dbReference>
<dbReference type="InterPro" id="IPR011545">
    <property type="entry name" value="DEAD/DEAH_box_helicase_dom"/>
</dbReference>
<dbReference type="PROSITE" id="PS51192">
    <property type="entry name" value="HELICASE_ATP_BIND_1"/>
    <property type="match status" value="1"/>
</dbReference>
<evidence type="ECO:0000256" key="3">
    <source>
        <dbReference type="ARBA" id="ARBA00022723"/>
    </source>
</evidence>
<evidence type="ECO:0000313" key="12">
    <source>
        <dbReference type="EMBL" id="SUS06418.1"/>
    </source>
</evidence>
<dbReference type="GO" id="GO:0005524">
    <property type="term" value="F:ATP binding"/>
    <property type="evidence" value="ECO:0007669"/>
    <property type="project" value="UniProtKB-KW"/>
</dbReference>
<name>A0A380TE53_9ZZZZ</name>
<dbReference type="InterPro" id="IPR054712">
    <property type="entry name" value="Cas3-like_dom"/>
</dbReference>
<comment type="similarity">
    <text evidence="2">In the central section; belongs to the CRISPR-associated helicase Cas3 family.</text>
</comment>
<evidence type="ECO:0000259" key="11">
    <source>
        <dbReference type="PROSITE" id="PS51643"/>
    </source>
</evidence>
<dbReference type="SMART" id="SM00487">
    <property type="entry name" value="DEXDc"/>
    <property type="match status" value="1"/>
</dbReference>
<dbReference type="InterPro" id="IPR013444">
    <property type="entry name" value="Helicase_Cas3_CRISPR-ass_Anaes"/>
</dbReference>
<dbReference type="GO" id="GO:0046872">
    <property type="term" value="F:metal ion binding"/>
    <property type="evidence" value="ECO:0007669"/>
    <property type="project" value="UniProtKB-KW"/>
</dbReference>
<dbReference type="Gene3D" id="3.40.50.300">
    <property type="entry name" value="P-loop containing nucleotide triphosphate hydrolases"/>
    <property type="match status" value="2"/>
</dbReference>
<keyword evidence="8" id="KW-0051">Antiviral defense</keyword>
<evidence type="ECO:0000256" key="2">
    <source>
        <dbReference type="ARBA" id="ARBA00009046"/>
    </source>
</evidence>
<dbReference type="GO" id="GO:0004386">
    <property type="term" value="F:helicase activity"/>
    <property type="evidence" value="ECO:0007669"/>
    <property type="project" value="UniProtKB-KW"/>
</dbReference>
<evidence type="ECO:0000256" key="8">
    <source>
        <dbReference type="ARBA" id="ARBA00023118"/>
    </source>
</evidence>
<dbReference type="NCBIfam" id="TIGR02621">
    <property type="entry name" value="cas3_GSU0051"/>
    <property type="match status" value="1"/>
</dbReference>
<proteinExistence type="inferred from homology"/>
<feature type="domain" description="HD Cas3-type" evidence="11">
    <location>
        <begin position="702"/>
        <end position="875"/>
    </location>
</feature>
<evidence type="ECO:0000256" key="1">
    <source>
        <dbReference type="ARBA" id="ARBA00006847"/>
    </source>
</evidence>
<keyword evidence="7" id="KW-0067">ATP-binding</keyword>
<evidence type="ECO:0000256" key="9">
    <source>
        <dbReference type="SAM" id="MobiDB-lite"/>
    </source>
</evidence>
<feature type="domain" description="Helicase ATP-binding" evidence="10">
    <location>
        <begin position="28"/>
        <end position="223"/>
    </location>
</feature>
<sequence>MNGNTFEQDFTNLTGHAPMRWQVRLYCRLLGAEGLPRALDLPTGLGKTAVIAIWYLARRSGARLPRRLVYVVDRRAVVDQATTVADAIKDKSGDAGLRVSTLRGQHVDKRQWLEDPAAPAIIVGTVDMIGSRLLFEGYGVSRRMRPYHAGLLGADTLVVLDEAHLVPTFERLLEKIAERDALGPRDERAARLIPPFQLLALSATGRDAGGDVFRLSEEDCQDPVAGQRLAARKRLTIGPAGDGKPEERLAQAAWELSSRGRSTVRVLAYCNSRETAEKTKASIEKLAKAGGVAIESELFVGARRVKERADAAEKLKALGFLAGSAVTLEKPVFLIATSAGEVGVDLDADHMVCDLVPWERVVQRLGRVNRLGNGEAQIVVISEHASEPQPKKPDAPTPQEAHAMIAWRTSELLQQLPRHEDGSHNASPGALANLKAQLGNAVIAASTPAPLYPALTRPLVDAWSMTSLDEHTGRPEVQPWLRGWIEDDQPQTTVVWRTYLPVRGQGGEATRAEIEDFFEAAEPHLSEKLETETYRVVNWLRERAAAVERCDDAERPTVAAIALEPNGSLRKVHRLHEITSGDNKKKNDQALARDLAGATLVVDARLAGLHDGLLNDDTNEPLSTADGEDGWPTTAAGIPLVPFRVRRVMVGEGEAALPPVADRRWRPVHAFDVARDAEDQALAQLIIEKWRSEATDEESRSVAARAQSLAEHQGWAAEKARAIVEALGLDKDLADAIVLAARLHDEGKATRRWQGAFHTPTDGRPYAKTGSKRPPDFAVLGGYRHEFGSLLRAERNNALAVLPDEFKDLVLHLIAAHHGRARPVIETDGCDDGPPSLLAARARDIALRFARLQKRFGPWGLAWLEALVRAADQQASRALEAEDQCDG</sequence>
<evidence type="ECO:0000259" key="10">
    <source>
        <dbReference type="PROSITE" id="PS51192"/>
    </source>
</evidence>
<dbReference type="SUPFAM" id="SSF52540">
    <property type="entry name" value="P-loop containing nucleoside triphosphate hydrolases"/>
    <property type="match status" value="1"/>
</dbReference>
<dbReference type="GO" id="GO:0051607">
    <property type="term" value="P:defense response to virus"/>
    <property type="evidence" value="ECO:0007669"/>
    <property type="project" value="UniProtKB-KW"/>
</dbReference>
<gene>
    <name evidence="12" type="ORF">DF3PB_280016</name>
</gene>
<keyword evidence="3" id="KW-0479">Metal-binding</keyword>